<dbReference type="InterPro" id="IPR050811">
    <property type="entry name" value="Phosphate_ABC_transporter"/>
</dbReference>
<dbReference type="Proteomes" id="UP000246569">
    <property type="component" value="Unassembled WGS sequence"/>
</dbReference>
<dbReference type="OrthoDB" id="9765713at2"/>
<dbReference type="RefSeq" id="WP_110018001.1">
    <property type="nucleotide sequence ID" value="NZ_QGTJ01000003.1"/>
</dbReference>
<keyword evidence="5" id="KW-1185">Reference proteome</keyword>
<evidence type="ECO:0000313" key="4">
    <source>
        <dbReference type="EMBL" id="PWV63527.1"/>
    </source>
</evidence>
<evidence type="ECO:0000313" key="5">
    <source>
        <dbReference type="Proteomes" id="UP000246569"/>
    </source>
</evidence>
<evidence type="ECO:0000256" key="1">
    <source>
        <dbReference type="ARBA" id="ARBA00022729"/>
    </source>
</evidence>
<dbReference type="PANTHER" id="PTHR30570">
    <property type="entry name" value="PERIPLASMIC PHOSPHATE BINDING COMPONENT OF PHOSPHATE ABC TRANSPORTER"/>
    <property type="match status" value="1"/>
</dbReference>
<comment type="caution">
    <text evidence="4">The sequence shown here is derived from an EMBL/GenBank/DDBJ whole genome shotgun (WGS) entry which is preliminary data.</text>
</comment>
<name>A0A317MY14_9GAMM</name>
<dbReference type="PANTHER" id="PTHR30570:SF1">
    <property type="entry name" value="PHOSPHATE-BINDING PROTEIN PSTS"/>
    <property type="match status" value="1"/>
</dbReference>
<dbReference type="EMBL" id="QGTJ01000003">
    <property type="protein sequence ID" value="PWV63527.1"/>
    <property type="molecule type" value="Genomic_DNA"/>
</dbReference>
<feature type="chain" id="PRO_5016279555" evidence="2">
    <location>
        <begin position="23"/>
        <end position="343"/>
    </location>
</feature>
<dbReference type="InterPro" id="IPR024370">
    <property type="entry name" value="PBP_domain"/>
</dbReference>
<dbReference type="Pfam" id="PF12849">
    <property type="entry name" value="PBP_like_2"/>
    <property type="match status" value="1"/>
</dbReference>
<feature type="signal peptide" evidence="2">
    <location>
        <begin position="1"/>
        <end position="22"/>
    </location>
</feature>
<feature type="domain" description="PBP" evidence="3">
    <location>
        <begin position="19"/>
        <end position="307"/>
    </location>
</feature>
<gene>
    <name evidence="4" type="ORF">C7443_103458</name>
</gene>
<accession>A0A317MY14</accession>
<proteinExistence type="predicted"/>
<organism evidence="4 5">
    <name type="scientific">Plasticicumulans acidivorans</name>
    <dbReference type="NCBI Taxonomy" id="886464"/>
    <lineage>
        <taxon>Bacteria</taxon>
        <taxon>Pseudomonadati</taxon>
        <taxon>Pseudomonadota</taxon>
        <taxon>Gammaproteobacteria</taxon>
        <taxon>Candidatus Competibacteraceae</taxon>
        <taxon>Plasticicumulans</taxon>
    </lineage>
</organism>
<keyword evidence="1 2" id="KW-0732">Signal</keyword>
<reference evidence="4 5" key="1">
    <citation type="submission" date="2018-05" db="EMBL/GenBank/DDBJ databases">
        <title>Genomic Encyclopedia of Type Strains, Phase IV (KMG-IV): sequencing the most valuable type-strain genomes for metagenomic binning, comparative biology and taxonomic classification.</title>
        <authorList>
            <person name="Goeker M."/>
        </authorList>
    </citation>
    <scope>NUCLEOTIDE SEQUENCE [LARGE SCALE GENOMIC DNA]</scope>
    <source>
        <strain evidence="4 5">DSM 23606</strain>
    </source>
</reference>
<evidence type="ECO:0000256" key="2">
    <source>
        <dbReference type="SAM" id="SignalP"/>
    </source>
</evidence>
<dbReference type="AlphaFoldDB" id="A0A317MY14"/>
<dbReference type="Gene3D" id="3.40.190.10">
    <property type="entry name" value="Periplasmic binding protein-like II"/>
    <property type="match status" value="2"/>
</dbReference>
<protein>
    <submittedName>
        <fullName evidence="4">Phosphate ABC transporter substrate-binding protein (PhoT family)</fullName>
    </submittedName>
</protein>
<evidence type="ECO:0000259" key="3">
    <source>
        <dbReference type="Pfam" id="PF12849"/>
    </source>
</evidence>
<dbReference type="SUPFAM" id="SSF53850">
    <property type="entry name" value="Periplasmic binding protein-like II"/>
    <property type="match status" value="1"/>
</dbReference>
<sequence length="343" mass="36683">MNQKSLVLAMAIAASLGSAAHAQSARDYISIVGSSTVYPFATVVAEQFGKTTSFKTPKIESTGSGGGLKLFCGGVGPEFPDITNASRRIKKSEVDNCAANGVKDIVEVKIGYDGIVIANAKAGTPLKLTREQIYKAVAKVVPVDGKLVANPYKRWSDIDPSLPKDEIIVFGPASNHGTRDAMVELIMDPGCEKQPAIEAIKDAKEKQAACQGMREDGPFVEVADNYTVTMQKLLATPHAVGVLTFSYLDQNADKIQAAVVDGEQATFENIASGKYPVSRPLFFYVKKAHVGVIPGMKEYLAEFVSDKAIGASGYLADRGLIPMPAAELKKVQADVKELKKLEL</sequence>